<dbReference type="PANTHER" id="PTHR43147:SF2">
    <property type="entry name" value="NADP-DEPENDENT OXIDOREDUCTASE DOMAIN-CONTAINING PROTEIN"/>
    <property type="match status" value="1"/>
</dbReference>
<evidence type="ECO:0000259" key="1">
    <source>
        <dbReference type="Pfam" id="PF00248"/>
    </source>
</evidence>
<dbReference type="SUPFAM" id="SSF51430">
    <property type="entry name" value="NAD(P)-linked oxidoreductase"/>
    <property type="match status" value="1"/>
</dbReference>
<name>A0AAD7X6B6_9APHY</name>
<accession>A0AAD7X6B6</accession>
<keyword evidence="3" id="KW-1185">Reference proteome</keyword>
<gene>
    <name evidence="2" type="ORF">ONZ51_g8715</name>
</gene>
<feature type="domain" description="NADP-dependent oxidoreductase" evidence="1">
    <location>
        <begin position="18"/>
        <end position="273"/>
    </location>
</feature>
<dbReference type="Proteomes" id="UP001215151">
    <property type="component" value="Unassembled WGS sequence"/>
</dbReference>
<sequence>MQQETHFTLAPATRVPRIWTGLWQISSSAWGSAPAQRVRDAMANYVAKGYTAFDTVADHSGPAEDFLGQFIKNLPEAARPFGAVKWAVVHPMEITFNVAEAAIDERRTRMQTPRLDLLQLFWQDYQDRSYFTALKHLLQLRSMGKIRSIGLCNFDTRRTDEICTVLGPGAIVSNQVQFSIVDVRPLHGMCDICERHDIKVLAYGTLCGGFLTDQWLGKAEPELYSSGLTPSQRKYLDVILKAWGTWELFQVLLRALRDIADRHEGVSIANVAVFEFTLTARDKAEIEAVLRQSKSASMIMSIGDCGAEFRR</sequence>
<comment type="caution">
    <text evidence="2">The sequence shown here is derived from an EMBL/GenBank/DDBJ whole genome shotgun (WGS) entry which is preliminary data.</text>
</comment>
<evidence type="ECO:0000313" key="3">
    <source>
        <dbReference type="Proteomes" id="UP001215151"/>
    </source>
</evidence>
<dbReference type="InterPro" id="IPR036812">
    <property type="entry name" value="NAD(P)_OxRdtase_dom_sf"/>
</dbReference>
<dbReference type="Pfam" id="PF00248">
    <property type="entry name" value="Aldo_ket_red"/>
    <property type="match status" value="1"/>
</dbReference>
<dbReference type="GO" id="GO:0016491">
    <property type="term" value="F:oxidoreductase activity"/>
    <property type="evidence" value="ECO:0007669"/>
    <property type="project" value="InterPro"/>
</dbReference>
<dbReference type="Gene3D" id="3.20.20.100">
    <property type="entry name" value="NADP-dependent oxidoreductase domain"/>
    <property type="match status" value="1"/>
</dbReference>
<proteinExistence type="predicted"/>
<dbReference type="PROSITE" id="PS00062">
    <property type="entry name" value="ALDOKETO_REDUCTASE_2"/>
    <property type="match status" value="1"/>
</dbReference>
<reference evidence="2" key="1">
    <citation type="submission" date="2022-11" db="EMBL/GenBank/DDBJ databases">
        <title>Genome Sequence of Cubamyces cubensis.</title>
        <authorList>
            <person name="Buettner E."/>
        </authorList>
    </citation>
    <scope>NUCLEOTIDE SEQUENCE</scope>
    <source>
        <strain evidence="2">MPL-01</strain>
    </source>
</reference>
<organism evidence="2 3">
    <name type="scientific">Trametes cubensis</name>
    <dbReference type="NCBI Taxonomy" id="1111947"/>
    <lineage>
        <taxon>Eukaryota</taxon>
        <taxon>Fungi</taxon>
        <taxon>Dikarya</taxon>
        <taxon>Basidiomycota</taxon>
        <taxon>Agaricomycotina</taxon>
        <taxon>Agaricomycetes</taxon>
        <taxon>Polyporales</taxon>
        <taxon>Polyporaceae</taxon>
        <taxon>Trametes</taxon>
    </lineage>
</organism>
<dbReference type="PANTHER" id="PTHR43147">
    <property type="entry name" value="PROTEIN TAS"/>
    <property type="match status" value="1"/>
</dbReference>
<dbReference type="InterPro" id="IPR018170">
    <property type="entry name" value="Aldo/ket_reductase_CS"/>
</dbReference>
<protein>
    <recommendedName>
        <fullName evidence="1">NADP-dependent oxidoreductase domain-containing protein</fullName>
    </recommendedName>
</protein>
<dbReference type="EMBL" id="JAPEVG010000271">
    <property type="protein sequence ID" value="KAJ8469862.1"/>
    <property type="molecule type" value="Genomic_DNA"/>
</dbReference>
<dbReference type="AlphaFoldDB" id="A0AAD7X6B6"/>
<evidence type="ECO:0000313" key="2">
    <source>
        <dbReference type="EMBL" id="KAJ8469862.1"/>
    </source>
</evidence>
<dbReference type="InterPro" id="IPR023210">
    <property type="entry name" value="NADP_OxRdtase_dom"/>
</dbReference>